<dbReference type="InterPro" id="IPR000649">
    <property type="entry name" value="IF-2B-related"/>
</dbReference>
<protein>
    <submittedName>
        <fullName evidence="3">Methylthioribose-1-phosphate isomerase isoform X4</fullName>
    </submittedName>
</protein>
<dbReference type="Pfam" id="PF01008">
    <property type="entry name" value="IF-2B"/>
    <property type="match status" value="2"/>
</dbReference>
<gene>
    <name evidence="3" type="primary">MRI1</name>
</gene>
<dbReference type="PANTHER" id="PTHR43475">
    <property type="entry name" value="METHYLTHIORIBOSE-1-PHOSPHATE ISOMERASE"/>
    <property type="match status" value="1"/>
</dbReference>
<dbReference type="CTD" id="84245"/>
<evidence type="ECO:0000256" key="2">
    <source>
        <dbReference type="ARBA" id="ARBA00023235"/>
    </source>
</evidence>
<dbReference type="InterPro" id="IPR027363">
    <property type="entry name" value="M1Pi_N"/>
</dbReference>
<accession>A0A9W3G484</accession>
<evidence type="ECO:0000256" key="1">
    <source>
        <dbReference type="ARBA" id="ARBA00009117"/>
    </source>
</evidence>
<dbReference type="AlphaFoldDB" id="A0A9W3G484"/>
<comment type="similarity">
    <text evidence="1">Belongs to the eIF-2B alpha/beta/delta subunits family. MtnA subfamily.</text>
</comment>
<dbReference type="PANTHER" id="PTHR43475:SF1">
    <property type="entry name" value="METHYLTHIORIBOSE-1-PHOSPHATE ISOMERASE"/>
    <property type="match status" value="1"/>
</dbReference>
<dbReference type="FunFam" id="1.20.120.420:FF:000001">
    <property type="entry name" value="Methylthioribose-1-phosphate isomerase"/>
    <property type="match status" value="1"/>
</dbReference>
<name>A0A9W3G484_CAMBA</name>
<reference evidence="3" key="1">
    <citation type="submission" date="2025-08" db="UniProtKB">
        <authorList>
            <consortium name="RefSeq"/>
        </authorList>
    </citation>
    <scope>IDENTIFICATION</scope>
    <source>
        <tissue evidence="3">Blood</tissue>
    </source>
</reference>
<dbReference type="Gene3D" id="1.20.120.420">
    <property type="entry name" value="translation initiation factor eif-2b, domain 1"/>
    <property type="match status" value="1"/>
</dbReference>
<dbReference type="GO" id="GO:0046523">
    <property type="term" value="F:S-methyl-5-thioribose-1-phosphate isomerase activity"/>
    <property type="evidence" value="ECO:0007669"/>
    <property type="project" value="TreeGrafter"/>
</dbReference>
<dbReference type="GO" id="GO:0019509">
    <property type="term" value="P:L-methionine salvage from methylthioadenosine"/>
    <property type="evidence" value="ECO:0007669"/>
    <property type="project" value="TreeGrafter"/>
</dbReference>
<dbReference type="RefSeq" id="XP_045372065.1">
    <property type="nucleotide sequence ID" value="XM_045516109.1"/>
</dbReference>
<dbReference type="SUPFAM" id="SSF100950">
    <property type="entry name" value="NagB/RpiA/CoA transferase-like"/>
    <property type="match status" value="1"/>
</dbReference>
<dbReference type="InterPro" id="IPR037171">
    <property type="entry name" value="NagB/RpiA_transferase-like"/>
</dbReference>
<organism evidence="3">
    <name type="scientific">Camelus bactrianus</name>
    <name type="common">Bactrian camel</name>
    <dbReference type="NCBI Taxonomy" id="9837"/>
    <lineage>
        <taxon>Eukaryota</taxon>
        <taxon>Metazoa</taxon>
        <taxon>Chordata</taxon>
        <taxon>Craniata</taxon>
        <taxon>Vertebrata</taxon>
        <taxon>Euteleostomi</taxon>
        <taxon>Mammalia</taxon>
        <taxon>Eutheria</taxon>
        <taxon>Laurasiatheria</taxon>
        <taxon>Artiodactyla</taxon>
        <taxon>Tylopoda</taxon>
        <taxon>Camelidae</taxon>
        <taxon>Camelus</taxon>
    </lineage>
</organism>
<proteinExistence type="inferred from homology"/>
<dbReference type="Gene3D" id="3.40.50.10470">
    <property type="entry name" value="Translation initiation factor eif-2b, domain 2"/>
    <property type="match status" value="1"/>
</dbReference>
<dbReference type="InterPro" id="IPR042529">
    <property type="entry name" value="IF_2B-like_C"/>
</dbReference>
<sequence>MTLEAIRYSRGSLQILDQLLLPQQSRYEAVGSVRQAWEAIRAMKVGPRGVPWVGGSKGPAVVELQAGAGGPGLAALVAFVRDALSFLVTARPTAVNMARAARDLAEAAAQEAEREGATEEAVRERVIRWAEDMLEKDLRDNRSIGDLGARHLLERAAPGGDKVTVLTHCNTGALATAGYGTALAVVVGADRVVANGDTANKVGTYQLAIAAKHHGIPFYVAAPSSSCDLRLETGQEIIIEERPGQELTDVNGVRIAAPGIAIWNPAFDVTPHDLITGGIITELGVFAPEELRAALSARGS</sequence>
<keyword evidence="2 3" id="KW-0413">Isomerase</keyword>
<evidence type="ECO:0000313" key="3">
    <source>
        <dbReference type="RefSeq" id="XP_045372065.1"/>
    </source>
</evidence>